<feature type="region of interest" description="Disordered" evidence="1">
    <location>
        <begin position="349"/>
        <end position="373"/>
    </location>
</feature>
<feature type="region of interest" description="Disordered" evidence="1">
    <location>
        <begin position="26"/>
        <end position="76"/>
    </location>
</feature>
<reference evidence="2 3" key="2">
    <citation type="submission" date="2022-06" db="EMBL/GenBank/DDBJ databases">
        <title>Genomic Encyclopedia of Type Strains, Phase I: the one thousand microbial genomes (KMG-I) project.</title>
        <authorList>
            <person name="Kyrpides N."/>
        </authorList>
    </citation>
    <scope>NUCLEOTIDE SEQUENCE [LARGE SCALE GENOMIC DNA]</scope>
    <source>
        <strain evidence="2 3">DSM 43889</strain>
    </source>
</reference>
<evidence type="ECO:0000256" key="1">
    <source>
        <dbReference type="SAM" id="MobiDB-lite"/>
    </source>
</evidence>
<comment type="caution">
    <text evidence="2">The sequence shown here is derived from an EMBL/GenBank/DDBJ whole genome shotgun (WGS) entry which is preliminary data.</text>
</comment>
<reference evidence="2 3" key="1">
    <citation type="submission" date="2013-07" db="EMBL/GenBank/DDBJ databases">
        <authorList>
            <consortium name="DOE Joint Genome Institute"/>
            <person name="Reeve W."/>
            <person name="Huntemann M."/>
            <person name="Han J."/>
            <person name="Chen A."/>
            <person name="Kyrpides N."/>
            <person name="Mavromatis K."/>
            <person name="Markowitz V."/>
            <person name="Palaniappan K."/>
            <person name="Ivanova N."/>
            <person name="Schaumberg A."/>
            <person name="Pati A."/>
            <person name="Liolios K."/>
            <person name="Nordberg H.P."/>
            <person name="Cantor M.N."/>
            <person name="Hua S.X."/>
            <person name="Woyke T."/>
        </authorList>
    </citation>
    <scope>NUCLEOTIDE SEQUENCE [LARGE SCALE GENOMIC DNA]</scope>
    <source>
        <strain evidence="2 3">DSM 43889</strain>
    </source>
</reference>
<evidence type="ECO:0008006" key="4">
    <source>
        <dbReference type="Google" id="ProtNLM"/>
    </source>
</evidence>
<accession>A0ABT1JI13</accession>
<gene>
    <name evidence="2" type="ORF">G443_002424</name>
</gene>
<dbReference type="Proteomes" id="UP000791080">
    <property type="component" value="Unassembled WGS sequence"/>
</dbReference>
<evidence type="ECO:0000313" key="3">
    <source>
        <dbReference type="Proteomes" id="UP000791080"/>
    </source>
</evidence>
<organism evidence="2 3">
    <name type="scientific">Actinoalloteichus caeruleus DSM 43889</name>
    <dbReference type="NCBI Taxonomy" id="1120930"/>
    <lineage>
        <taxon>Bacteria</taxon>
        <taxon>Bacillati</taxon>
        <taxon>Actinomycetota</taxon>
        <taxon>Actinomycetes</taxon>
        <taxon>Pseudonocardiales</taxon>
        <taxon>Pseudonocardiaceae</taxon>
        <taxon>Actinoalloteichus</taxon>
        <taxon>Actinoalloteichus cyanogriseus</taxon>
    </lineage>
</organism>
<protein>
    <recommendedName>
        <fullName evidence="4">Secreted protein</fullName>
    </recommendedName>
</protein>
<evidence type="ECO:0000313" key="2">
    <source>
        <dbReference type="EMBL" id="MCP2332154.1"/>
    </source>
</evidence>
<keyword evidence="3" id="KW-1185">Reference proteome</keyword>
<sequence>MTLRRWLLVGSTLFFVFGVVAGITWTDPDERSRGTNTPPAGRRIPTAADPSGDPGALPDERPETLSSGSAGWPRPLAPAERAPQLVLLAAEGTPSPAEWRRMTEVATTTGAGLTVFLPASAIDDAHAERRAGRAPSSDSPVFRALGEGHEVGLLVRGADCASPRHPANPEATIRRAVSQLAELGGQDSPLPARTGVLLRCAEATSPTPGLPARVDYTIWGRTSLPQWPEREDGRWVLRALDLGHDGDADGATGARPNSATAPVATVPARTRIRDLHDSTRGSNRAPLVLTTRSTRWSDELFVSALREELLGVCPAEETVCATHAQAVEWLDLQNRDTLLAYQRMVVPHADQAPGTPAGDEAEDRGRPGGAGTW</sequence>
<name>A0ABT1JI13_ACTCY</name>
<dbReference type="RefSeq" id="WP_026417213.1">
    <property type="nucleotide sequence ID" value="NZ_AUBJ02000001.1"/>
</dbReference>
<dbReference type="EMBL" id="AUBJ02000001">
    <property type="protein sequence ID" value="MCP2332154.1"/>
    <property type="molecule type" value="Genomic_DNA"/>
</dbReference>
<proteinExistence type="predicted"/>